<feature type="compositionally biased region" description="Low complexity" evidence="1">
    <location>
        <begin position="24"/>
        <end position="40"/>
    </location>
</feature>
<protein>
    <submittedName>
        <fullName evidence="3">Uncharacterized protein</fullName>
    </submittedName>
</protein>
<sequence>MFDNNSTMSSSSSDSNDECARAGSTSSTSSYDSMSSYDSTPPQPGRPSSQAYEALLMPTPPYDHDAESQRSKLSSQRRAWKRDVFENALVDWKSIPAIEMSEHDRDHLLRRPHMRCDSSRRHHAEVIAAARLRPLMTSTDTSPLADRTASLSLHRSKSLEPGKVTIIQDQGLTTIIIDDENMIDMIG</sequence>
<gene>
    <name evidence="3" type="ORF">K489DRAFT_47605</name>
</gene>
<dbReference type="Proteomes" id="UP000504637">
    <property type="component" value="Unplaced"/>
</dbReference>
<proteinExistence type="predicted"/>
<evidence type="ECO:0000313" key="3">
    <source>
        <dbReference type="RefSeq" id="XP_033457172.1"/>
    </source>
</evidence>
<dbReference type="RefSeq" id="XP_033457172.1">
    <property type="nucleotide sequence ID" value="XM_033608650.1"/>
</dbReference>
<name>A0A6J3LWJ1_9PEZI</name>
<evidence type="ECO:0000313" key="2">
    <source>
        <dbReference type="Proteomes" id="UP000504637"/>
    </source>
</evidence>
<evidence type="ECO:0000256" key="1">
    <source>
        <dbReference type="SAM" id="MobiDB-lite"/>
    </source>
</evidence>
<feature type="region of interest" description="Disordered" evidence="1">
    <location>
        <begin position="1"/>
        <end position="78"/>
    </location>
</feature>
<reference evidence="3" key="3">
    <citation type="submission" date="2025-08" db="UniProtKB">
        <authorList>
            <consortium name="RefSeq"/>
        </authorList>
    </citation>
    <scope>IDENTIFICATION</scope>
    <source>
        <strain evidence="3">CBS 342.82</strain>
    </source>
</reference>
<dbReference type="GeneID" id="54366450"/>
<reference evidence="3" key="2">
    <citation type="submission" date="2020-04" db="EMBL/GenBank/DDBJ databases">
        <authorList>
            <consortium name="NCBI Genome Project"/>
        </authorList>
    </citation>
    <scope>NUCLEOTIDE SEQUENCE</scope>
    <source>
        <strain evidence="3">CBS 342.82</strain>
    </source>
</reference>
<keyword evidence="2" id="KW-1185">Reference proteome</keyword>
<feature type="compositionally biased region" description="Low complexity" evidence="1">
    <location>
        <begin position="1"/>
        <end position="14"/>
    </location>
</feature>
<reference evidence="3" key="1">
    <citation type="submission" date="2020-01" db="EMBL/GenBank/DDBJ databases">
        <authorList>
            <consortium name="DOE Joint Genome Institute"/>
            <person name="Haridas S."/>
            <person name="Albert R."/>
            <person name="Binder M."/>
            <person name="Bloem J."/>
            <person name="Labutti K."/>
            <person name="Salamov A."/>
            <person name="Andreopoulos B."/>
            <person name="Baker S.E."/>
            <person name="Barry K."/>
            <person name="Bills G."/>
            <person name="Bluhm B.H."/>
            <person name="Cannon C."/>
            <person name="Castanera R."/>
            <person name="Culley D.E."/>
            <person name="Daum C."/>
            <person name="Ezra D."/>
            <person name="Gonzalez J.B."/>
            <person name="Henrissat B."/>
            <person name="Kuo A."/>
            <person name="Liang C."/>
            <person name="Lipzen A."/>
            <person name="Lutzoni F."/>
            <person name="Magnuson J."/>
            <person name="Mondo S."/>
            <person name="Nolan M."/>
            <person name="Ohm R."/>
            <person name="Pangilinan J."/>
            <person name="Park H.-J."/>
            <person name="Ramirez L."/>
            <person name="Alfaro M."/>
            <person name="Sun H."/>
            <person name="Tritt A."/>
            <person name="Yoshinaga Y."/>
            <person name="Zwiers L.-H."/>
            <person name="Turgeon B.G."/>
            <person name="Goodwin S.B."/>
            <person name="Spatafora J.W."/>
            <person name="Crous P.W."/>
            <person name="Grigoriev I.V."/>
        </authorList>
    </citation>
    <scope>NUCLEOTIDE SEQUENCE</scope>
    <source>
        <strain evidence="3">CBS 342.82</strain>
    </source>
</reference>
<accession>A0A6J3LWJ1</accession>
<organism evidence="3">
    <name type="scientific">Dissoconium aciculare CBS 342.82</name>
    <dbReference type="NCBI Taxonomy" id="1314786"/>
    <lineage>
        <taxon>Eukaryota</taxon>
        <taxon>Fungi</taxon>
        <taxon>Dikarya</taxon>
        <taxon>Ascomycota</taxon>
        <taxon>Pezizomycotina</taxon>
        <taxon>Dothideomycetes</taxon>
        <taxon>Dothideomycetidae</taxon>
        <taxon>Mycosphaerellales</taxon>
        <taxon>Dissoconiaceae</taxon>
        <taxon>Dissoconium</taxon>
    </lineage>
</organism>
<dbReference type="AlphaFoldDB" id="A0A6J3LWJ1"/>